<gene>
    <name evidence="5" type="ORF">FB567DRAFT_510373</name>
</gene>
<accession>A0A8K0RIL1</accession>
<name>A0A8K0RIL1_9PLEO</name>
<protein>
    <submittedName>
        <fullName evidence="5">Aspartic peptidase domain-containing protein</fullName>
    </submittedName>
</protein>
<dbReference type="GO" id="GO:0004190">
    <property type="term" value="F:aspartic-type endopeptidase activity"/>
    <property type="evidence" value="ECO:0007669"/>
    <property type="project" value="InterPro"/>
</dbReference>
<feature type="region of interest" description="Disordered" evidence="2">
    <location>
        <begin position="482"/>
        <end position="519"/>
    </location>
</feature>
<dbReference type="OrthoDB" id="4074350at2759"/>
<dbReference type="GO" id="GO:0000324">
    <property type="term" value="C:fungal-type vacuole"/>
    <property type="evidence" value="ECO:0007669"/>
    <property type="project" value="TreeGrafter"/>
</dbReference>
<reference evidence="5" key="1">
    <citation type="journal article" date="2021" name="Nat. Commun.">
        <title>Genetic determinants of endophytism in the Arabidopsis root mycobiome.</title>
        <authorList>
            <person name="Mesny F."/>
            <person name="Miyauchi S."/>
            <person name="Thiergart T."/>
            <person name="Pickel B."/>
            <person name="Atanasova L."/>
            <person name="Karlsson M."/>
            <person name="Huettel B."/>
            <person name="Barry K.W."/>
            <person name="Haridas S."/>
            <person name="Chen C."/>
            <person name="Bauer D."/>
            <person name="Andreopoulos W."/>
            <person name="Pangilinan J."/>
            <person name="LaButti K."/>
            <person name="Riley R."/>
            <person name="Lipzen A."/>
            <person name="Clum A."/>
            <person name="Drula E."/>
            <person name="Henrissat B."/>
            <person name="Kohler A."/>
            <person name="Grigoriev I.V."/>
            <person name="Martin F.M."/>
            <person name="Hacquard S."/>
        </authorList>
    </citation>
    <scope>NUCLEOTIDE SEQUENCE</scope>
    <source>
        <strain evidence="5">MPI-SDFR-AT-0120</strain>
    </source>
</reference>
<organism evidence="5 6">
    <name type="scientific">Paraphoma chrysanthemicola</name>
    <dbReference type="NCBI Taxonomy" id="798071"/>
    <lineage>
        <taxon>Eukaryota</taxon>
        <taxon>Fungi</taxon>
        <taxon>Dikarya</taxon>
        <taxon>Ascomycota</taxon>
        <taxon>Pezizomycotina</taxon>
        <taxon>Dothideomycetes</taxon>
        <taxon>Pleosporomycetidae</taxon>
        <taxon>Pleosporales</taxon>
        <taxon>Pleosporineae</taxon>
        <taxon>Phaeosphaeriaceae</taxon>
        <taxon>Paraphoma</taxon>
    </lineage>
</organism>
<dbReference type="Proteomes" id="UP000813461">
    <property type="component" value="Unassembled WGS sequence"/>
</dbReference>
<dbReference type="GO" id="GO:0006508">
    <property type="term" value="P:proteolysis"/>
    <property type="evidence" value="ECO:0007669"/>
    <property type="project" value="InterPro"/>
</dbReference>
<feature type="region of interest" description="Disordered" evidence="2">
    <location>
        <begin position="536"/>
        <end position="558"/>
    </location>
</feature>
<dbReference type="InterPro" id="IPR001461">
    <property type="entry name" value="Aspartic_peptidase_A1"/>
</dbReference>
<keyword evidence="3" id="KW-1133">Transmembrane helix</keyword>
<keyword evidence="6" id="KW-1185">Reference proteome</keyword>
<dbReference type="AlphaFoldDB" id="A0A8K0RIL1"/>
<dbReference type="PRINTS" id="PR00792">
    <property type="entry name" value="PEPSIN"/>
</dbReference>
<sequence length="558" mass="60873">MSSAGNNTSNPFVFTPSQSWSGNDGRWSTFIVRVGTPEQNFGVLPGTGAPETIVVVPDGCTPSDPTNCGEQRGAYPFNGNSSNGFQIDHSTSWKSIGLHTLDLADNLLGDANNGLFGTDSVGLMLQNSGGLKLENQVVAGIATKDFYLGVFGLGIKPSNFTDYNNPVTTFMQTLKDENRIPSLSYAYTAGAAYRLPQQYGSLTLGGYDTSRFIRNNQTFPFSDNDSKRLSVGVQKITATNTLLGTRSLISGAVFSVLDSTVPHIWLPRPACDAFEQAFGLTYDNDTDLYLINDTIHAQLQEKNPTITFSLGNDGNTEKWASIAVPYGALDLQASHPLYDKPTNYFPIRRAANETQYTLGRTFFQEAYVISDYERSNFSVHQARFESPMPKQEIITITSPSTNITTNTPLTPASNGLPTGAIVGIVIGVVALLAILSGLTFCWRRRRRQRNVSRMVDEMGPKHDDFTVATTPGAATPAITELHDETKHEMYQPQPGRDALPKGRSELSSPGHPPQLLSDDSEFVHKQREVQYFTHEMPANGEGTALHPTVHELGAGTTR</sequence>
<evidence type="ECO:0000256" key="1">
    <source>
        <dbReference type="ARBA" id="ARBA00007447"/>
    </source>
</evidence>
<feature type="transmembrane region" description="Helical" evidence="3">
    <location>
        <begin position="420"/>
        <end position="442"/>
    </location>
</feature>
<dbReference type="EMBL" id="JAGMVJ010000001">
    <property type="protein sequence ID" value="KAH7094512.1"/>
    <property type="molecule type" value="Genomic_DNA"/>
</dbReference>
<dbReference type="PANTHER" id="PTHR47966">
    <property type="entry name" value="BETA-SITE APP-CLEAVING ENZYME, ISOFORM A-RELATED"/>
    <property type="match status" value="1"/>
</dbReference>
<dbReference type="PANTHER" id="PTHR47966:SF51">
    <property type="entry name" value="BETA-SITE APP-CLEAVING ENZYME, ISOFORM A-RELATED"/>
    <property type="match status" value="1"/>
</dbReference>
<comment type="caution">
    <text evidence="5">The sequence shown here is derived from an EMBL/GenBank/DDBJ whole genome shotgun (WGS) entry which is preliminary data.</text>
</comment>
<dbReference type="InterPro" id="IPR033121">
    <property type="entry name" value="PEPTIDASE_A1"/>
</dbReference>
<dbReference type="InterPro" id="IPR021109">
    <property type="entry name" value="Peptidase_aspartic_dom_sf"/>
</dbReference>
<dbReference type="Gene3D" id="2.40.70.10">
    <property type="entry name" value="Acid Proteases"/>
    <property type="match status" value="2"/>
</dbReference>
<dbReference type="InterPro" id="IPR034164">
    <property type="entry name" value="Pepsin-like_dom"/>
</dbReference>
<evidence type="ECO:0000313" key="5">
    <source>
        <dbReference type="EMBL" id="KAH7094512.1"/>
    </source>
</evidence>
<dbReference type="SUPFAM" id="SSF50630">
    <property type="entry name" value="Acid proteases"/>
    <property type="match status" value="1"/>
</dbReference>
<dbReference type="Pfam" id="PF00026">
    <property type="entry name" value="Asp"/>
    <property type="match status" value="1"/>
</dbReference>
<proteinExistence type="inferred from homology"/>
<dbReference type="CDD" id="cd05471">
    <property type="entry name" value="pepsin_like"/>
    <property type="match status" value="1"/>
</dbReference>
<evidence type="ECO:0000259" key="4">
    <source>
        <dbReference type="PROSITE" id="PS51767"/>
    </source>
</evidence>
<keyword evidence="3" id="KW-0472">Membrane</keyword>
<evidence type="ECO:0000256" key="3">
    <source>
        <dbReference type="SAM" id="Phobius"/>
    </source>
</evidence>
<keyword evidence="3" id="KW-0812">Transmembrane</keyword>
<comment type="similarity">
    <text evidence="1">Belongs to the peptidase A1 family.</text>
</comment>
<evidence type="ECO:0000256" key="2">
    <source>
        <dbReference type="SAM" id="MobiDB-lite"/>
    </source>
</evidence>
<evidence type="ECO:0000313" key="6">
    <source>
        <dbReference type="Proteomes" id="UP000813461"/>
    </source>
</evidence>
<dbReference type="PROSITE" id="PS51767">
    <property type="entry name" value="PEPTIDASE_A1"/>
    <property type="match status" value="1"/>
</dbReference>
<feature type="domain" description="Peptidase A1" evidence="4">
    <location>
        <begin position="28"/>
        <end position="380"/>
    </location>
</feature>